<evidence type="ECO:0000256" key="4">
    <source>
        <dbReference type="ARBA" id="ARBA00023015"/>
    </source>
</evidence>
<dbReference type="GO" id="GO:0032993">
    <property type="term" value="C:protein-DNA complex"/>
    <property type="evidence" value="ECO:0007669"/>
    <property type="project" value="TreeGrafter"/>
</dbReference>
<dbReference type="InterPro" id="IPR016032">
    <property type="entry name" value="Sig_transdc_resp-reg_C-effctor"/>
</dbReference>
<evidence type="ECO:0000313" key="13">
    <source>
        <dbReference type="Proteomes" id="UP000430345"/>
    </source>
</evidence>
<dbReference type="GO" id="GO:0000976">
    <property type="term" value="F:transcription cis-regulatory region binding"/>
    <property type="evidence" value="ECO:0007669"/>
    <property type="project" value="TreeGrafter"/>
</dbReference>
<dbReference type="Pfam" id="PF00486">
    <property type="entry name" value="Trans_reg_C"/>
    <property type="match status" value="1"/>
</dbReference>
<evidence type="ECO:0000256" key="8">
    <source>
        <dbReference type="PROSITE-ProRule" id="PRU00169"/>
    </source>
</evidence>
<feature type="domain" description="OmpR/PhoB-type" evidence="11">
    <location>
        <begin position="128"/>
        <end position="225"/>
    </location>
</feature>
<dbReference type="Pfam" id="PF00072">
    <property type="entry name" value="Response_reg"/>
    <property type="match status" value="1"/>
</dbReference>
<evidence type="ECO:0000259" key="11">
    <source>
        <dbReference type="PROSITE" id="PS51755"/>
    </source>
</evidence>
<feature type="modified residue" description="4-aspartylphosphate" evidence="8">
    <location>
        <position position="53"/>
    </location>
</feature>
<evidence type="ECO:0000256" key="2">
    <source>
        <dbReference type="ARBA" id="ARBA00022553"/>
    </source>
</evidence>
<dbReference type="RefSeq" id="WP_152886596.1">
    <property type="nucleotide sequence ID" value="NZ_WHJC01000001.1"/>
</dbReference>
<dbReference type="SUPFAM" id="SSF46894">
    <property type="entry name" value="C-terminal effector domain of the bipartite response regulators"/>
    <property type="match status" value="1"/>
</dbReference>
<dbReference type="CDD" id="cd00383">
    <property type="entry name" value="trans_reg_C"/>
    <property type="match status" value="1"/>
</dbReference>
<dbReference type="InterPro" id="IPR001789">
    <property type="entry name" value="Sig_transdc_resp-reg_receiver"/>
</dbReference>
<keyword evidence="2 8" id="KW-0597">Phosphoprotein</keyword>
<sequence length="235" mass="27865">MANLIKKVLLIDNNKNLYKELKDNLQMSRFNINLINNFDIKVIEEELDLIIIDLDSSFINRINIIKLIRNKSDVPIIAVTTKDSIFDKVLILDMGADDYIVKPFDCRELFARIRAILRRYKHKENDIKNRISFEDLIIDAQSYKVIYKNKELTMAPKEFKLLYYIAINNNKVFTREKLLNEVWGDDYLGDSRTVDVHIKRLREKLGKENEWKIKTIWGIGYKFEFNNKKSIKGVK</sequence>
<dbReference type="GO" id="GO:0006355">
    <property type="term" value="P:regulation of DNA-templated transcription"/>
    <property type="evidence" value="ECO:0007669"/>
    <property type="project" value="InterPro"/>
</dbReference>
<dbReference type="PANTHER" id="PTHR48111">
    <property type="entry name" value="REGULATOR OF RPOS"/>
    <property type="match status" value="1"/>
</dbReference>
<reference evidence="12 13" key="1">
    <citation type="submission" date="2019-10" db="EMBL/GenBank/DDBJ databases">
        <title>The Genome Sequence of Clostridium tarantellae Isolated from Fish Brain.</title>
        <authorList>
            <person name="Bano L."/>
            <person name="Kiel M."/>
            <person name="Sales G."/>
            <person name="Doxey A.C."/>
            <person name="Mansfield M.J."/>
            <person name="Schiavone M."/>
            <person name="Rossetto O."/>
            <person name="Pirazzini M."/>
            <person name="Dobrindt U."/>
            <person name="Montecucco C."/>
        </authorList>
    </citation>
    <scope>NUCLEOTIDE SEQUENCE [LARGE SCALE GENOMIC DNA]</scope>
    <source>
        <strain evidence="12 13">DSM 3997</strain>
    </source>
</reference>
<proteinExistence type="predicted"/>
<dbReference type="PANTHER" id="PTHR48111:SF21">
    <property type="entry name" value="DNA-BINDING DUAL MASTER TRANSCRIPTIONAL REGULATOR RPAA"/>
    <property type="match status" value="1"/>
</dbReference>
<dbReference type="InterPro" id="IPR036388">
    <property type="entry name" value="WH-like_DNA-bd_sf"/>
</dbReference>
<dbReference type="InterPro" id="IPR039420">
    <property type="entry name" value="WalR-like"/>
</dbReference>
<keyword evidence="3" id="KW-0902">Two-component regulatory system</keyword>
<dbReference type="OrthoDB" id="9790442at2"/>
<evidence type="ECO:0000256" key="3">
    <source>
        <dbReference type="ARBA" id="ARBA00023012"/>
    </source>
</evidence>
<comment type="caution">
    <text evidence="12">The sequence shown here is derived from an EMBL/GenBank/DDBJ whole genome shotgun (WGS) entry which is preliminary data.</text>
</comment>
<dbReference type="GO" id="GO:0005829">
    <property type="term" value="C:cytosol"/>
    <property type="evidence" value="ECO:0007669"/>
    <property type="project" value="TreeGrafter"/>
</dbReference>
<dbReference type="EMBL" id="WHJC01000001">
    <property type="protein sequence ID" value="MPQ42175.1"/>
    <property type="molecule type" value="Genomic_DNA"/>
</dbReference>
<dbReference type="Gene3D" id="6.10.250.690">
    <property type="match status" value="1"/>
</dbReference>
<protein>
    <recommendedName>
        <fullName evidence="1">Stage 0 sporulation protein A homolog</fullName>
    </recommendedName>
</protein>
<dbReference type="SUPFAM" id="SSF52172">
    <property type="entry name" value="CheY-like"/>
    <property type="match status" value="1"/>
</dbReference>
<keyword evidence="6" id="KW-0804">Transcription</keyword>
<evidence type="ECO:0000256" key="1">
    <source>
        <dbReference type="ARBA" id="ARBA00018672"/>
    </source>
</evidence>
<name>A0A6I1MFQ1_9CLOT</name>
<evidence type="ECO:0000313" key="12">
    <source>
        <dbReference type="EMBL" id="MPQ42175.1"/>
    </source>
</evidence>
<dbReference type="GO" id="GO:0000156">
    <property type="term" value="F:phosphorelay response regulator activity"/>
    <property type="evidence" value="ECO:0007669"/>
    <property type="project" value="TreeGrafter"/>
</dbReference>
<evidence type="ECO:0000256" key="6">
    <source>
        <dbReference type="ARBA" id="ARBA00023163"/>
    </source>
</evidence>
<evidence type="ECO:0000259" key="10">
    <source>
        <dbReference type="PROSITE" id="PS50110"/>
    </source>
</evidence>
<dbReference type="Gene3D" id="3.40.50.2300">
    <property type="match status" value="1"/>
</dbReference>
<comment type="function">
    <text evidence="7">May play the central regulatory role in sporulation. It may be an element of the effector pathway responsible for the activation of sporulation genes in response to nutritional stress. Spo0A may act in concert with spo0H (a sigma factor) to control the expression of some genes that are critical to the sporulation process.</text>
</comment>
<feature type="DNA-binding region" description="OmpR/PhoB-type" evidence="9">
    <location>
        <begin position="128"/>
        <end position="225"/>
    </location>
</feature>
<keyword evidence="5 9" id="KW-0238">DNA-binding</keyword>
<dbReference type="AlphaFoldDB" id="A0A6I1MFQ1"/>
<dbReference type="FunFam" id="1.10.10.10:FF:000018">
    <property type="entry name" value="DNA-binding response regulator ResD"/>
    <property type="match status" value="1"/>
</dbReference>
<organism evidence="12 13">
    <name type="scientific">Clostridium tarantellae</name>
    <dbReference type="NCBI Taxonomy" id="39493"/>
    <lineage>
        <taxon>Bacteria</taxon>
        <taxon>Bacillati</taxon>
        <taxon>Bacillota</taxon>
        <taxon>Clostridia</taxon>
        <taxon>Eubacteriales</taxon>
        <taxon>Clostridiaceae</taxon>
        <taxon>Clostridium</taxon>
    </lineage>
</organism>
<dbReference type="SMART" id="SM00448">
    <property type="entry name" value="REC"/>
    <property type="match status" value="1"/>
</dbReference>
<keyword evidence="13" id="KW-1185">Reference proteome</keyword>
<dbReference type="Gene3D" id="1.10.10.10">
    <property type="entry name" value="Winged helix-like DNA-binding domain superfamily/Winged helix DNA-binding domain"/>
    <property type="match status" value="1"/>
</dbReference>
<feature type="domain" description="Response regulatory" evidence="10">
    <location>
        <begin position="7"/>
        <end position="117"/>
    </location>
</feature>
<dbReference type="SMART" id="SM00862">
    <property type="entry name" value="Trans_reg_C"/>
    <property type="match status" value="1"/>
</dbReference>
<evidence type="ECO:0000256" key="9">
    <source>
        <dbReference type="PROSITE-ProRule" id="PRU01091"/>
    </source>
</evidence>
<dbReference type="InterPro" id="IPR001867">
    <property type="entry name" value="OmpR/PhoB-type_DNA-bd"/>
</dbReference>
<evidence type="ECO:0000256" key="5">
    <source>
        <dbReference type="ARBA" id="ARBA00023125"/>
    </source>
</evidence>
<dbReference type="PROSITE" id="PS51755">
    <property type="entry name" value="OMPR_PHOB"/>
    <property type="match status" value="1"/>
</dbReference>
<dbReference type="PROSITE" id="PS50110">
    <property type="entry name" value="RESPONSE_REGULATORY"/>
    <property type="match status" value="1"/>
</dbReference>
<accession>A0A6I1MFQ1</accession>
<evidence type="ECO:0000256" key="7">
    <source>
        <dbReference type="ARBA" id="ARBA00024867"/>
    </source>
</evidence>
<dbReference type="Proteomes" id="UP000430345">
    <property type="component" value="Unassembled WGS sequence"/>
</dbReference>
<dbReference type="InterPro" id="IPR011006">
    <property type="entry name" value="CheY-like_superfamily"/>
</dbReference>
<keyword evidence="4" id="KW-0805">Transcription regulation</keyword>
<gene>
    <name evidence="12" type="ORF">GBZ86_00150</name>
</gene>